<evidence type="ECO:0000256" key="9">
    <source>
        <dbReference type="ARBA" id="ARBA00022842"/>
    </source>
</evidence>
<dbReference type="InterPro" id="IPR002192">
    <property type="entry name" value="PPDK_AMP/ATP-bd"/>
</dbReference>
<keyword evidence="5" id="KW-0479">Metal-binding</keyword>
<dbReference type="CDD" id="cd17546">
    <property type="entry name" value="REC_hyHK_CKI1_RcsC-like"/>
    <property type="match status" value="1"/>
</dbReference>
<dbReference type="PANTHER" id="PTHR47453">
    <property type="entry name" value="PHOSPHOGLUCAN, WATER DIKINASE, CHLOROPLASTIC"/>
    <property type="match status" value="1"/>
</dbReference>
<dbReference type="EMBL" id="HG994366">
    <property type="protein sequence ID" value="CAF1920984.1"/>
    <property type="molecule type" value="Genomic_DNA"/>
</dbReference>
<dbReference type="InterPro" id="IPR013784">
    <property type="entry name" value="Carb-bd-like_fold"/>
</dbReference>
<keyword evidence="11" id="KW-0597">Phosphoprotein</keyword>
<protein>
    <submittedName>
        <fullName evidence="15">(rape) hypothetical protein</fullName>
    </submittedName>
</protein>
<reference evidence="15" key="1">
    <citation type="submission" date="2021-01" db="EMBL/GenBank/DDBJ databases">
        <authorList>
            <consortium name="Genoscope - CEA"/>
            <person name="William W."/>
        </authorList>
    </citation>
    <scope>NUCLEOTIDE SEQUENCE</scope>
</reference>
<organism evidence="15">
    <name type="scientific">Brassica napus</name>
    <name type="common">Rape</name>
    <dbReference type="NCBI Taxonomy" id="3708"/>
    <lineage>
        <taxon>Eukaryota</taxon>
        <taxon>Viridiplantae</taxon>
        <taxon>Streptophyta</taxon>
        <taxon>Embryophyta</taxon>
        <taxon>Tracheophyta</taxon>
        <taxon>Spermatophyta</taxon>
        <taxon>Magnoliopsida</taxon>
        <taxon>eudicotyledons</taxon>
        <taxon>Gunneridae</taxon>
        <taxon>Pentapetalae</taxon>
        <taxon>rosids</taxon>
        <taxon>malvids</taxon>
        <taxon>Brassicales</taxon>
        <taxon>Brassicaceae</taxon>
        <taxon>Brassiceae</taxon>
        <taxon>Brassica</taxon>
    </lineage>
</organism>
<dbReference type="Pfam" id="PF00072">
    <property type="entry name" value="Response_reg"/>
    <property type="match status" value="1"/>
</dbReference>
<evidence type="ECO:0000256" key="11">
    <source>
        <dbReference type="PROSITE-ProRule" id="PRU00169"/>
    </source>
</evidence>
<proteinExistence type="inferred from homology"/>
<evidence type="ECO:0000256" key="3">
    <source>
        <dbReference type="ARBA" id="ARBA00011738"/>
    </source>
</evidence>
<dbReference type="InterPro" id="IPR013815">
    <property type="entry name" value="ATP_grasp_subdomain_1"/>
</dbReference>
<keyword evidence="10" id="KW-0119">Carbohydrate metabolism</keyword>
<dbReference type="PROSITE" id="PS51166">
    <property type="entry name" value="CBM20"/>
    <property type="match status" value="1"/>
</dbReference>
<evidence type="ECO:0000256" key="6">
    <source>
        <dbReference type="ARBA" id="ARBA00022741"/>
    </source>
</evidence>
<dbReference type="Pfam" id="PF01326">
    <property type="entry name" value="PPDK_N"/>
    <property type="match status" value="1"/>
</dbReference>
<feature type="domain" description="CBM20" evidence="14">
    <location>
        <begin position="62"/>
        <end position="162"/>
    </location>
</feature>
<evidence type="ECO:0000256" key="5">
    <source>
        <dbReference type="ARBA" id="ARBA00022723"/>
    </source>
</evidence>
<feature type="region of interest" description="Disordered" evidence="12">
    <location>
        <begin position="46"/>
        <end position="68"/>
    </location>
</feature>
<dbReference type="InterPro" id="IPR011006">
    <property type="entry name" value="CheY-like_superfamily"/>
</dbReference>
<keyword evidence="6" id="KW-0547">Nucleotide-binding</keyword>
<keyword evidence="7" id="KW-0418">Kinase</keyword>
<evidence type="ECO:0000256" key="1">
    <source>
        <dbReference type="ARBA" id="ARBA00001946"/>
    </source>
</evidence>
<evidence type="ECO:0000256" key="12">
    <source>
        <dbReference type="SAM" id="MobiDB-lite"/>
    </source>
</evidence>
<evidence type="ECO:0000256" key="7">
    <source>
        <dbReference type="ARBA" id="ARBA00022777"/>
    </source>
</evidence>
<dbReference type="SUPFAM" id="SSF52172">
    <property type="entry name" value="CheY-like"/>
    <property type="match status" value="1"/>
</dbReference>
<dbReference type="GO" id="GO:0005524">
    <property type="term" value="F:ATP binding"/>
    <property type="evidence" value="ECO:0007669"/>
    <property type="project" value="UniProtKB-KW"/>
</dbReference>
<dbReference type="GO" id="GO:0016301">
    <property type="term" value="F:kinase activity"/>
    <property type="evidence" value="ECO:0007669"/>
    <property type="project" value="UniProtKB-KW"/>
</dbReference>
<dbReference type="GO" id="GO:0000160">
    <property type="term" value="P:phosphorelay signal transduction system"/>
    <property type="evidence" value="ECO:0007669"/>
    <property type="project" value="InterPro"/>
</dbReference>
<dbReference type="InterPro" id="IPR054481">
    <property type="entry name" value="GWD1_pHisD"/>
</dbReference>
<dbReference type="InterPro" id="IPR001789">
    <property type="entry name" value="Sig_transdc_resp-reg_receiver"/>
</dbReference>
<comment type="subunit">
    <text evidence="3">Homodimer.</text>
</comment>
<dbReference type="InterPro" id="IPR013783">
    <property type="entry name" value="Ig-like_fold"/>
</dbReference>
<dbReference type="Gene3D" id="3.40.50.2300">
    <property type="match status" value="1"/>
</dbReference>
<dbReference type="GO" id="GO:0046872">
    <property type="term" value="F:metal ion binding"/>
    <property type="evidence" value="ECO:0007669"/>
    <property type="project" value="UniProtKB-KW"/>
</dbReference>
<evidence type="ECO:0000256" key="8">
    <source>
        <dbReference type="ARBA" id="ARBA00022840"/>
    </source>
</evidence>
<name>A0A816KGZ0_BRANA</name>
<dbReference type="Pfam" id="PF22973">
    <property type="entry name" value="GWD1_pHisD"/>
    <property type="match status" value="1"/>
</dbReference>
<dbReference type="PROSITE" id="PS50110">
    <property type="entry name" value="RESPONSE_REGULATORY"/>
    <property type="match status" value="1"/>
</dbReference>
<keyword evidence="8" id="KW-0067">ATP-binding</keyword>
<feature type="modified residue" description="4-aspartylphosphate" evidence="11">
    <location>
        <position position="1271"/>
    </location>
</feature>
<keyword evidence="4" id="KW-0808">Transferase</keyword>
<feature type="compositionally biased region" description="Low complexity" evidence="12">
    <location>
        <begin position="830"/>
        <end position="840"/>
    </location>
</feature>
<dbReference type="SUPFAM" id="SSF49452">
    <property type="entry name" value="Starch-binding domain-like"/>
    <property type="match status" value="1"/>
</dbReference>
<dbReference type="InterPro" id="IPR002044">
    <property type="entry name" value="CBM20"/>
</dbReference>
<comment type="cofactor">
    <cofactor evidence="1">
        <name>Mg(2+)</name>
        <dbReference type="ChEBI" id="CHEBI:18420"/>
    </cofactor>
</comment>
<dbReference type="SMART" id="SM00448">
    <property type="entry name" value="REC"/>
    <property type="match status" value="1"/>
</dbReference>
<dbReference type="Gene3D" id="3.30.470.20">
    <property type="entry name" value="ATP-grasp fold, B domain"/>
    <property type="match status" value="1"/>
</dbReference>
<dbReference type="Gene3D" id="3.30.1490.20">
    <property type="entry name" value="ATP-grasp fold, A domain"/>
    <property type="match status" value="1"/>
</dbReference>
<feature type="domain" description="Response regulatory" evidence="13">
    <location>
        <begin position="1221"/>
        <end position="1336"/>
    </location>
</feature>
<feature type="region of interest" description="Disordered" evidence="12">
    <location>
        <begin position="815"/>
        <end position="840"/>
    </location>
</feature>
<comment type="similarity">
    <text evidence="2">Belongs to the PEP-utilizing enzyme family.</text>
</comment>
<accession>A0A816KGZ0</accession>
<dbReference type="SUPFAM" id="SSF56059">
    <property type="entry name" value="Glutathione synthetase ATP-binding domain-like"/>
    <property type="match status" value="1"/>
</dbReference>
<evidence type="ECO:0000259" key="14">
    <source>
        <dbReference type="PROSITE" id="PS51166"/>
    </source>
</evidence>
<sequence length="1341" mass="148073">MESIGSHCNTSPFTSITRNSSLPRLVHFTPRVFHIRSQSDSRRLTCSASSSTIEEQRMNKDGSGPSRKKVKLNVRLNHQVKFGEHVAIFGSAEEIGSWKEKSPLTWTETGWVCELHLNGGQPLEFKFVIMKTDGSLSWESGDNRVLNLPKSGAFSVVCHWDATREALDVVSQEEVGEGERVVGSSENGAQLRKSTLAGEWKGKEASFMSSNEHGSREVGRSWDTSGLEGPCLKMVEGDRNSRNWWRKLEMVREVIVGSVEREERLKALIYSAVYLKWINTGQIPCFEDGGHHRPNRHAEISRLIFRELENICSKKDATAEEVLVARKIHPCLPSFKAEFTASVPLTRIRDIAHRNDIPHDLKQEIKHTIQNKLHRNAGPEDLIATEAMLERITETPGKYSGDFVEQFKIFHNELKDFFNAGRYLHFLKPTLFFHHMCNDFIALVSCCSLTEQLDSMKVSMDERDLSALTLFLECKERLDASGESSNVLELIKTMHSLASLRETIVKELNSGLRNDAPDAAIAMRQKWRLCEIGLEDYFFVLLSSRFLNALETMGGAVKLAKDVGSRDVSSWNDPLDALVLGVHQVGLSGWKQEECLAIGNELLAWRERDLLEKEGEEDGKTIWAMRLKATLDRARRLTAEYSDLLLQIFPSNVEILGRALGIPENSVKTYTEAEIRAGIIFQISKLCTVLLKAVRNTLGSEGWDVIVPGSTFGTLVQVDSIVPGSLPSTDGGPVILLVNKADGDEEVSAANGNIAGVMLLQELPHLSHLGEKIVFVTCDDDEKVADIRRLVGKYVSLEASPSNVNLILSTEDNKRADKKSVSVSEEESKPVSSSSNSLLHSSKDIPSGGIIALADSDVSTSGSKAAACGLLASLAAASTRVHSEHGVPASFKVPTGVVIPFGSMELALKQSNSEEKFTSLLEKLETATPQDGELDSICDQIHELMNSLQVPKETINSISKAFPQDARLIVRSSANVEDLAGMSAAGLYESIPNVSPSDPSVFSASVCRVWASLYTRRAVLSRRAAGVSQREASMAVLVQEMLSPDLSFVLHTVSPSDPKSNLVEAEIAPGLGETLASGTRGTPWRLASGKLDGIVQTLAFANFSEELLVSGKGPADGKYVRLTVDYSKKRLTVDSVFRQRLGQRLGSVGFFLERNFGCAQDVEGCLVGEDVNIVQSRPQPLDCNEFLRFHHKHICLEVYNIFLEVFEMAGEVPNLEASKITALVVDDNFVNQSVHHKLLDRLGIKNDVVSNGQEAVDVHCSGRNYDLILMDMDMPIMNGIQATRRLREMGIESKIAGVTTRAEEEEVKEFMEAGLNDFQEKPLTISKLVSILHNLEFYVQT</sequence>
<dbReference type="Pfam" id="PF00686">
    <property type="entry name" value="CBM_20"/>
    <property type="match status" value="1"/>
</dbReference>
<evidence type="ECO:0000313" key="15">
    <source>
        <dbReference type="EMBL" id="CAF1920984.1"/>
    </source>
</evidence>
<evidence type="ECO:0000256" key="10">
    <source>
        <dbReference type="ARBA" id="ARBA00023277"/>
    </source>
</evidence>
<gene>
    <name evidence="15" type="ORF">DARMORV10_C02P59020.1</name>
</gene>
<evidence type="ECO:0000259" key="13">
    <source>
        <dbReference type="PROSITE" id="PS50110"/>
    </source>
</evidence>
<dbReference type="Proteomes" id="UP001295469">
    <property type="component" value="Chromosome C02"/>
</dbReference>
<dbReference type="SMART" id="SM01065">
    <property type="entry name" value="CBM_2"/>
    <property type="match status" value="1"/>
</dbReference>
<dbReference type="PANTHER" id="PTHR47453:SF3">
    <property type="entry name" value="CBM20 DOMAIN-CONTAINING PROTEIN"/>
    <property type="match status" value="1"/>
</dbReference>
<evidence type="ECO:0000256" key="2">
    <source>
        <dbReference type="ARBA" id="ARBA00007837"/>
    </source>
</evidence>
<keyword evidence="9" id="KW-0460">Magnesium</keyword>
<evidence type="ECO:0000256" key="4">
    <source>
        <dbReference type="ARBA" id="ARBA00022679"/>
    </source>
</evidence>
<dbReference type="GO" id="GO:2001070">
    <property type="term" value="F:starch binding"/>
    <property type="evidence" value="ECO:0007669"/>
    <property type="project" value="InterPro"/>
</dbReference>
<dbReference type="Gene3D" id="2.60.40.10">
    <property type="entry name" value="Immunoglobulins"/>
    <property type="match status" value="1"/>
</dbReference>